<keyword evidence="2" id="KW-0255">Endonuclease</keyword>
<name>A0A645BMC2_9ZZZZ</name>
<dbReference type="Gene3D" id="1.10.1520.10">
    <property type="entry name" value="Ribonuclease III domain"/>
    <property type="match status" value="1"/>
</dbReference>
<dbReference type="GO" id="GO:0004525">
    <property type="term" value="F:ribonuclease III activity"/>
    <property type="evidence" value="ECO:0007669"/>
    <property type="project" value="InterPro"/>
</dbReference>
<gene>
    <name evidence="5" type="primary">mrnC_13</name>
    <name evidence="5" type="ORF">SDC9_113540</name>
</gene>
<keyword evidence="3 5" id="KW-0378">Hydrolase</keyword>
<dbReference type="GO" id="GO:0006396">
    <property type="term" value="P:RNA processing"/>
    <property type="evidence" value="ECO:0007669"/>
    <property type="project" value="InterPro"/>
</dbReference>
<dbReference type="InterPro" id="IPR036389">
    <property type="entry name" value="RNase_III_sf"/>
</dbReference>
<accession>A0A645BMC2</accession>
<dbReference type="EC" id="3.1.26.-" evidence="5"/>
<feature type="domain" description="RNase III" evidence="4">
    <location>
        <begin position="28"/>
        <end position="125"/>
    </location>
</feature>
<protein>
    <submittedName>
        <fullName evidence="5">Mini-ribonuclease 3</fullName>
        <ecNumber evidence="5">3.1.26.-</ecNumber>
    </submittedName>
</protein>
<dbReference type="HAMAP" id="MF_01468">
    <property type="entry name" value="RNase_Mini_III"/>
    <property type="match status" value="1"/>
</dbReference>
<dbReference type="EMBL" id="VSSQ01021204">
    <property type="protein sequence ID" value="MPM66630.1"/>
    <property type="molecule type" value="Genomic_DNA"/>
</dbReference>
<dbReference type="PIRSF" id="PIRSF005520">
    <property type="entry name" value="UCP005520"/>
    <property type="match status" value="1"/>
</dbReference>
<dbReference type="InterPro" id="IPR000999">
    <property type="entry name" value="RNase_III_dom"/>
</dbReference>
<dbReference type="InterPro" id="IPR008226">
    <property type="entry name" value="Mini3_fam"/>
</dbReference>
<keyword evidence="1" id="KW-0540">Nuclease</keyword>
<proteinExistence type="inferred from homology"/>
<organism evidence="5">
    <name type="scientific">bioreactor metagenome</name>
    <dbReference type="NCBI Taxonomy" id="1076179"/>
    <lineage>
        <taxon>unclassified sequences</taxon>
        <taxon>metagenomes</taxon>
        <taxon>ecological metagenomes</taxon>
    </lineage>
</organism>
<evidence type="ECO:0000259" key="4">
    <source>
        <dbReference type="Pfam" id="PF00636"/>
    </source>
</evidence>
<sequence>MDTVIIDRVRTLFPALEKRDPFMLNPLVLAYVGDTIYDLLVRTWLIEKYDYTVHGLHVLSAGIVKASAQADALEHIQDMLTEDEMSVYRRARNSKIGTLPKHAELQSYLRATGLEAVLGYLYLMGRDERLIELARTALMDKLEQKAEE</sequence>
<dbReference type="AlphaFoldDB" id="A0A645BMC2"/>
<dbReference type="PANTHER" id="PTHR34276:SF1">
    <property type="entry name" value="MINI-RIBONUCLEASE 3"/>
    <property type="match status" value="1"/>
</dbReference>
<dbReference type="PANTHER" id="PTHR34276">
    <property type="entry name" value="MINI-RIBONUCLEASE 3"/>
    <property type="match status" value="1"/>
</dbReference>
<evidence type="ECO:0000313" key="5">
    <source>
        <dbReference type="EMBL" id="MPM66630.1"/>
    </source>
</evidence>
<dbReference type="Pfam" id="PF00636">
    <property type="entry name" value="Ribonuclease_3"/>
    <property type="match status" value="1"/>
</dbReference>
<evidence type="ECO:0000256" key="1">
    <source>
        <dbReference type="ARBA" id="ARBA00022722"/>
    </source>
</evidence>
<evidence type="ECO:0000256" key="3">
    <source>
        <dbReference type="ARBA" id="ARBA00022801"/>
    </source>
</evidence>
<evidence type="ECO:0000256" key="2">
    <source>
        <dbReference type="ARBA" id="ARBA00022759"/>
    </source>
</evidence>
<dbReference type="SUPFAM" id="SSF69065">
    <property type="entry name" value="RNase III domain-like"/>
    <property type="match status" value="1"/>
</dbReference>
<comment type="caution">
    <text evidence="5">The sequence shown here is derived from an EMBL/GenBank/DDBJ whole genome shotgun (WGS) entry which is preliminary data.</text>
</comment>
<reference evidence="5" key="1">
    <citation type="submission" date="2019-08" db="EMBL/GenBank/DDBJ databases">
        <authorList>
            <person name="Kucharzyk K."/>
            <person name="Murdoch R.W."/>
            <person name="Higgins S."/>
            <person name="Loffler F."/>
        </authorList>
    </citation>
    <scope>NUCLEOTIDE SEQUENCE</scope>
</reference>